<keyword evidence="3" id="KW-0812">Transmembrane</keyword>
<keyword evidence="1" id="KW-0862">Zinc</keyword>
<feature type="compositionally biased region" description="Basic and acidic residues" evidence="2">
    <location>
        <begin position="136"/>
        <end position="163"/>
    </location>
</feature>
<reference evidence="5" key="1">
    <citation type="journal article" date="2018" name="Gigascience">
        <title>Genome assembly of the Pink Ipe (Handroanthus impetiginosus, Bignoniaceae), a highly valued, ecologically keystone Neotropical timber forest tree.</title>
        <authorList>
            <person name="Silva-Junior O.B."/>
            <person name="Grattapaglia D."/>
            <person name="Novaes E."/>
            <person name="Collevatti R.G."/>
        </authorList>
    </citation>
    <scope>NUCLEOTIDE SEQUENCE [LARGE SCALE GENOMIC DNA]</scope>
    <source>
        <strain evidence="5">cv. UFG-1</strain>
    </source>
</reference>
<keyword evidence="5" id="KW-1185">Reference proteome</keyword>
<dbReference type="AlphaFoldDB" id="A0A2G9I360"/>
<dbReference type="EMBL" id="NKXS01000470">
    <property type="protein sequence ID" value="PIN24040.1"/>
    <property type="molecule type" value="Genomic_DNA"/>
</dbReference>
<feature type="transmembrane region" description="Helical" evidence="3">
    <location>
        <begin position="181"/>
        <end position="201"/>
    </location>
</feature>
<keyword evidence="3" id="KW-1133">Transmembrane helix</keyword>
<dbReference type="GO" id="GO:0005886">
    <property type="term" value="C:plasma membrane"/>
    <property type="evidence" value="ECO:0007669"/>
    <property type="project" value="TreeGrafter"/>
</dbReference>
<evidence type="ECO:0000313" key="4">
    <source>
        <dbReference type="EMBL" id="PIN24040.1"/>
    </source>
</evidence>
<protein>
    <submittedName>
        <fullName evidence="4">Zn2+ transporter</fullName>
    </submittedName>
</protein>
<dbReference type="OrthoDB" id="9944568at2759"/>
<comment type="caution">
    <text evidence="4">The sequence shown here is derived from an EMBL/GenBank/DDBJ whole genome shotgun (WGS) entry which is preliminary data.</text>
</comment>
<feature type="transmembrane region" description="Helical" evidence="3">
    <location>
        <begin position="106"/>
        <end position="128"/>
    </location>
</feature>
<dbReference type="InterPro" id="IPR050681">
    <property type="entry name" value="CDF/SLC30A"/>
</dbReference>
<gene>
    <name evidence="4" type="ORF">CDL12_03226</name>
</gene>
<dbReference type="PANTHER" id="PTHR11562:SF17">
    <property type="entry name" value="RE54080P-RELATED"/>
    <property type="match status" value="1"/>
</dbReference>
<feature type="transmembrane region" description="Helical" evidence="3">
    <location>
        <begin position="80"/>
        <end position="100"/>
    </location>
</feature>
<name>A0A2G9I360_9LAMI</name>
<proteinExistence type="predicted"/>
<keyword evidence="1" id="KW-0864">Zinc transport</keyword>
<accession>A0A2G9I360</accession>
<dbReference type="Proteomes" id="UP000231279">
    <property type="component" value="Unassembled WGS sequence"/>
</dbReference>
<evidence type="ECO:0000313" key="5">
    <source>
        <dbReference type="Proteomes" id="UP000231279"/>
    </source>
</evidence>
<sequence length="254" mass="27873">MDTQNSEHGHVIQVCGDVPTVGRRSVGSKACAGVVCSFFDAKISSQDVQERSASIREILIAISLCIIFMSIEATSRQSYGFLRTQILGALASILMIRLTAECWDPFKGFLMFLNTAIGLLDIIMTIVLGHNHGHSNSHDHGQGHGHGDDGHEDHGHGSDDNYMRSHGAVVTKHSKNKKKRLNINVQGAIFLIVVPNTIRMLRNILEVLMESTPKDIDVMKLEKGISKVKEVVAVHELHIWAITAGKILLAARSK</sequence>
<keyword evidence="1" id="KW-0406">Ion transport</keyword>
<evidence type="ECO:0000256" key="1">
    <source>
        <dbReference type="ARBA" id="ARBA00022906"/>
    </source>
</evidence>
<evidence type="ECO:0000256" key="3">
    <source>
        <dbReference type="SAM" id="Phobius"/>
    </source>
</evidence>
<organism evidence="4 5">
    <name type="scientific">Handroanthus impetiginosus</name>
    <dbReference type="NCBI Taxonomy" id="429701"/>
    <lineage>
        <taxon>Eukaryota</taxon>
        <taxon>Viridiplantae</taxon>
        <taxon>Streptophyta</taxon>
        <taxon>Embryophyta</taxon>
        <taxon>Tracheophyta</taxon>
        <taxon>Spermatophyta</taxon>
        <taxon>Magnoliopsida</taxon>
        <taxon>eudicotyledons</taxon>
        <taxon>Gunneridae</taxon>
        <taxon>Pentapetalae</taxon>
        <taxon>asterids</taxon>
        <taxon>lamiids</taxon>
        <taxon>Lamiales</taxon>
        <taxon>Bignoniaceae</taxon>
        <taxon>Crescentiina</taxon>
        <taxon>Tabebuia alliance</taxon>
        <taxon>Handroanthus</taxon>
    </lineage>
</organism>
<keyword evidence="3" id="KW-0472">Membrane</keyword>
<dbReference type="PANTHER" id="PTHR11562">
    <property type="entry name" value="CATION EFFLUX PROTEIN/ ZINC TRANSPORTER"/>
    <property type="match status" value="1"/>
</dbReference>
<dbReference type="GO" id="GO:0005385">
    <property type="term" value="F:zinc ion transmembrane transporter activity"/>
    <property type="evidence" value="ECO:0007669"/>
    <property type="project" value="TreeGrafter"/>
</dbReference>
<evidence type="ECO:0000256" key="2">
    <source>
        <dbReference type="SAM" id="MobiDB-lite"/>
    </source>
</evidence>
<keyword evidence="1" id="KW-0813">Transport</keyword>
<dbReference type="STRING" id="429701.A0A2G9I360"/>
<feature type="region of interest" description="Disordered" evidence="2">
    <location>
        <begin position="134"/>
        <end position="164"/>
    </location>
</feature>